<feature type="compositionally biased region" description="Polar residues" evidence="1">
    <location>
        <begin position="4227"/>
        <end position="4236"/>
    </location>
</feature>
<feature type="compositionally biased region" description="Polar residues" evidence="1">
    <location>
        <begin position="3747"/>
        <end position="3756"/>
    </location>
</feature>
<feature type="compositionally biased region" description="Basic and acidic residues" evidence="1">
    <location>
        <begin position="1173"/>
        <end position="1188"/>
    </location>
</feature>
<feature type="compositionally biased region" description="Polar residues" evidence="1">
    <location>
        <begin position="4107"/>
        <end position="4116"/>
    </location>
</feature>
<feature type="compositionally biased region" description="Basic and acidic residues" evidence="1">
    <location>
        <begin position="1656"/>
        <end position="1671"/>
    </location>
</feature>
<feature type="compositionally biased region" description="Basic and acidic residues" evidence="1">
    <location>
        <begin position="816"/>
        <end position="843"/>
    </location>
</feature>
<feature type="compositionally biased region" description="Basic and acidic residues" evidence="1">
    <location>
        <begin position="3572"/>
        <end position="3581"/>
    </location>
</feature>
<feature type="compositionally biased region" description="Basic and acidic residues" evidence="1">
    <location>
        <begin position="2780"/>
        <end position="2794"/>
    </location>
</feature>
<keyword evidence="3" id="KW-1185">Reference proteome</keyword>
<feature type="compositionally biased region" description="Basic and acidic residues" evidence="1">
    <location>
        <begin position="4528"/>
        <end position="4538"/>
    </location>
</feature>
<reference evidence="2 3" key="1">
    <citation type="submission" date="2020-03" db="EMBL/GenBank/DDBJ databases">
        <title>Genome sequence of Toxoplasma gondii RH-88 strain.</title>
        <authorList>
            <person name="Lorenzi H.A."/>
            <person name="Venepally P."/>
            <person name="Rozenberg A."/>
            <person name="Sibley D."/>
        </authorList>
    </citation>
    <scope>NUCLEOTIDE SEQUENCE [LARGE SCALE GENOMIC DNA]</scope>
    <source>
        <strain evidence="2 3">RH-88</strain>
    </source>
</reference>
<feature type="compositionally biased region" description="Basic and acidic residues" evidence="1">
    <location>
        <begin position="3452"/>
        <end position="3468"/>
    </location>
</feature>
<feature type="compositionally biased region" description="Basic and acidic residues" evidence="1">
    <location>
        <begin position="3392"/>
        <end position="3411"/>
    </location>
</feature>
<feature type="compositionally biased region" description="Basic and acidic residues" evidence="1">
    <location>
        <begin position="678"/>
        <end position="695"/>
    </location>
</feature>
<feature type="compositionally biased region" description="Basic and acidic residues" evidence="1">
    <location>
        <begin position="1533"/>
        <end position="1548"/>
    </location>
</feature>
<sequence>MCYSGHCALQIAYGATGRTDRDGMKSSRVLPIAWHDNSVTGCCGAESDVEQHPTTSFAFQSMTIHGVSYSGGSRDISQVSSPSSREMSNNSISSRVDEALIDAAVEERNSFATAHRGGSMIRRFLTSVFSSSNARPAVRADSFQIHSFTPVVSTSSSDSLSPSSPAVNYRGLLIVTHLTAHTKRTRIVETTRKAREPIRCARLACMGVVRSGGSSPSAAASSMNPEEKKADVYRSLFYNEGEETIRLETFLRTKQHTVGARSTSESHFDQTELQSEPKKQLCERLVGVKSVTTVRTQPEVTTVGDEAGRKESTSRLPGQKPAAPRERESLRTSQRNIDREVLEGPDLSVYHGLSDNSVSEYRFGSKLSPPHAVRPYHYEMLDIPSIRRVELQGAQVRMPMAKELVRDWGSVVQQQTTSDSSSDTPAIRSRSAEALCVFSTPCTADSDQRMKGAITHSHIIRRGTAPAKREKPLKSTFIWGTTVEDRNHPISPDPFSRLQGCGQTLQDELPSARTRPGWAALDSRLKNKDPQISAGDEAAKVEHTSAEPCLGTVPSFCRLVRSHDLLEAGAQVRVLGPTTDPETETASQLQTTELATLTTVDLSLSEMSRSGRVVPREMVEDDGQFGLSVSMREACAAASGKNINFEIKTTAPYKGTSLFKAGARRKSSDGSCPPPIESIDRSTDVATDHSGRRFDTPTIPKSCLRPEQITALERKQPPAESDGCTPPAASHIQEITPADSPSRQEYSQTARRQRQQPPTPGTRHPQSGARAHIADGAGQHSEKDVHLPMEKEQAQARRLTDVRVEPSVEPQQTTGDARKEPDVCETVKRAEESGGAESGREEAVVFGPMTEAEAQARGLPDASVETSVESQQETRDAREAPDEPETVGRAEGSGGAESGREEAVVFGPMTEAEAQATPLPDAPVETSVQSKEGARDARKPPDVCETVERAEESGGAESGREEAVVFGPMTEAEAQARGLPDAPVETPAEPRQELRDAQTAPNVGDSVGTAEQSEGAESGREEAVVFGPMTEAEAQATPLPDAPVATSVLSQEGARDARKAPNEPETVGRAEGSGGAESGREEAVVFGPMTEAEAQARGLPDASVETSVKSQQETRDAREAPDEPETVGRAEGSGGAESGREQAVVFGPMTEAEAQATPLPDAPVETSVLSQEGARDARKPPEEPETVGRAEGSGGAESGREEAVVFGPMTEAEAQATRLPDAPVETSAEPRQAARDAQMAPNVGESVRTAEQSEGAESGREEAVVFGPMTEAEAQATRMPDAPVATSVLSQEGARDARMPPEEPETVERAEGSGGAESDREEAVVFGPMTEAEAQARGLPDASVETSVESQQETRDAREAPDEPETVGRAEGSGGAESGREEAVVFGPMTEAEAQATPLPDAPVETSVQSKEGARDARKPPDVCETVERAEESGGAESGREEAVVFGPMTEAEAQARGLPDAPVETPAEPRQELRDAQKAPNVGDSVGTAEQSEGAESGREEAVVFGPMTEAEAQATPSPDAPVATSVLSQEGARDARKAPNEPETVGRAEGSGGAESGREEAVVFGPMTEAEAQARGLPDASVETSVKSQQETRDAREAPDEPETVGRAEGSGGAESGREEAVVFGPMTEAEAQATRLPDAPVETSVESQQTTGDARKAPDVCETVERAEGSGGAESGREQAVVFGPMTEAEAQATPLPDAPVETSVESQQTTGDARKAPDVCETVERAEGSGGAESGREQAVVFGPMTEAEAQATPLPDAPVETSVLSQEGARDARMPPEEPETVERAEGSGGAESDREEAVVFGPMTEAEAQARGLPDASVETSVKSQQETRDAREAPDEPETVGKAEGSGGAEPGREEAVVFGPMTEAEAQARGLPDAPVETPAEPRQELRDAQKAPNVGDSVGTAEQSEGAESGREEAVVFGPMTEAEAQATRLSDARVETSAEPRQAARDAQMAPNVGESVRTAEQSEGAESGREEAVVFGPMTEAEAQATPLPDAPVATSVLSQEGARDARKPPEEPETVERAEGSGGAESDREEAVVFGPMTEAEAQARGLPDASVETSVKSQQETRDAREAPDEPETVGKAEGSGGAESGREEAVVFGPMTEAEAQARGLPDAPVETPAEPRQELRDAQKAPNVGDSVGTAEQSEGAESGREEAVVFGPMTEAEAQATRLSDARVETSAEPRQAARDAQMAPNVGESVGTAEQSEGAESGREEAVVFGPMTEAEAQATRMPDAPVATSVLSQEGARDARKPPEEPETVGRAEGSGGAESGREEAVVFGPMTEAEAQATPLPDAPVATSVLSQEGATDARKAPEEPETVERAEGSGGPESDREEAVVFGPMTEAEAQATRLPDAPVETSAEPRQAARDAQMAPNVGESVRAAEQSEGAESGTEEAVVFGPMTEAEAQARELPDASVETSVKSQQETRDARKAPDEPETVERAEGSGGAESDREEAVVFGPMTEAEAQATRLPDAPVETSVESQQTTGDARKAPDVCETVERAEGSGGAESGREQAVVFGPMTEAEAQATPLPDAPVETSVESQQTTGDARKAPDVCETVERAEGSGGAESGREQAVVFGPMTEAEAQATPLPDAPVETSVLSQEGARDARMPPEEPETVERAEGSGGAESDREEAVVFGPMTEAEAQARGLPDASVETSVKSQQETRDAREAPDEPETVGKAEGSGGAEPGREEAVVFGPMTEAEAQARGLPDAPVETPAEPRQELRDAQKAPNVGDSVGTAEQSEGAESGREEAVVFGPMTEAEAQATRLSDARVETSAEPRQAARDAQMAPNVGESVRTAEQSEGAESGREEAVVFGPMTEAEAQATPLPDAPVATSVLSQQGARDARKPPEEPETVERAEGSGGAESDREEAVVFGPMTEAEAQARGLPDASVETSVKSQQETRDAREAPDEPETVGKAEGSGGAESGREEAVVFGPMTEAEAQARGLPDAPVETPAEPRQELRDAQKAPNVGDSVGTAEQSEGAESGREEAVVFGPMTEAEAQATRLSDARVETSAEPRQAARDAQMAPNVGESVGTAEQSEGAESGREEAVVFGPMTEAEAQATRMPDAPVATSVLSQEGARDARKPPEEPETVGRAEGSGGAESGREEAVVFGPMTEAEAQATPLPDAPVATSVLSQEGATDARKAPEEPETVERAEGSGGPESDREEAVVFGPMTEAEAQATRLPDAPVETSAEPRQAARDAQMAPNVGESVRAAEQSEGAESGTEEAVVFGPMTEAEAQARELPDASVETSVKSQQETRDARKAPDEPETVGRAEGSGGAESGREEAVVFGPMTEAEAQATRLPDAPVETPAEPRQELRDAQKAPNVGDSVGTAEQSEGAESGTEEAVVFGPMTEAEAQARGLPNASVETSVKSQQETRDARKGPEDPQTVERTEGSGGAESGREQAVVFGPMTEAEARARGLPDASVEASVKSQQETRDARKAPDEPETVGRAEGSGGAESGREEAVVFGPMTEAEAQATRLPDAPVETSVETQQTIGDAQKVPDIGESVRTAEQSEGAKSGREEAVVFGPMTEAEAQAMGLPDASVETSVKSQQETRDAREAPDEPETVGRAEGSGGAESGREEAVVFGPMTEAEAQATPLPDAPVETSVQSKEGARDARKPPDVCETVERAEGSGGAESGREQAVVFGPMTEAEAQATPLPDAPIETSVLSQEGARDARKAPEEPETVGRAEGSGGAESGREEAVVFGPMTEAEAQATRLPDAPVETSVESQQTTGDAQKVPDIGESVRTAEQSEGAKSGREEAVVFGPMTEAEAQARGLPDAPVETPAEPRQELRDAQKAPNVGDSVGTAEQSEGAESRREEAVVFGPMTEAEAQATPLPDAPVASSVLSQEGARDARKAPEEPETVGRAEGSGGAESGREEAVVFGPMTEAEAQATRLPDAPVKTSVESQQMTGDAQKLPNVGESVRAAEQSEGAESGTEEAVVFGPMTEAEAQATPLPDAPVETSVESQQTTGDAQKVPDIGGSVRTAEQSQGAKSGREEAVVFGPMTEAEAQATRLPDAPVETSVESQQTTGDAQKVPDIGESVQTAEQSEGAKSGREEAVVFGPMTEAEAQATPLPDAPVETSLESQQTTGDAQKAPDACETVERAEGSGGAESGREEAVVFGPITEAEAQATRLPDAPVETSVESQQTTGDAQKVPDIGESVRTAEQSEGAKSGREEAVVFGPKTEAEAQATPLPDAPVETSLESQQTTGDAQKAPDACETVERAEGSGGAESGREEAVVFGPMTEAEAQARGLPDASVETSVESEQETRDAQKVPNVCETVARAERSGGAESGREEAVVFGPMTEDEAQATRLPDAPVETSAEPRQAARDAQKVPNVCETVGRTEGSGGAESGSGEAVVFGPMTEAEAQARGLPDAPVETPAEPRQELRDAQKAPNVGDSVGTAEQSEGAESGREEAVVFGPMTEAGAQATPLPDAPVATSVLSQEGARDAQTAPEEPETVGKAEGSGGAKSGREEAVVFGPMTEAEAQARGLPDAPVETPAEPRQELRDAQKAPNVGDSVGTAEQSEGAESGREEAVVFGPMTEAEAQATPLPDAPVATSVLSQEGARDARKAPNEPETVERAEGSGGAESGREEADVFGPMTEAEAQATRLPDARVETSTEPRQAARDAQKLPNVGDSVGTAEQSEGAESGTEEAVVFGPMTEAEAQATRLPDAPVETSAEPRQAARDAQMAPNVGESVRTAEQSEGAESGREEAVVFGPMTEAEAQARGLPDASVETSVESQQVTRDARKAPDEPETVERAEGSGGAESGREEAVVFGPMTEAEAQVRGLPDAPVETSVERKLVSRELKDRRSSRHIEASGERGRGPEKAGVSVWRARNVMEECGPDRNAVEGRSCSQSDLFELHDGAVCHIQTEMGEGGLKGSESKDLRQLLLGWIGSSVSGVVAGVSTASPELAQLSRVRTESSGAFPSPYPRCGSRIKDGKLG</sequence>
<evidence type="ECO:0000256" key="1">
    <source>
        <dbReference type="SAM" id="MobiDB-lite"/>
    </source>
</evidence>
<feature type="region of interest" description="Disordered" evidence="1">
    <location>
        <begin position="4951"/>
        <end position="4975"/>
    </location>
</feature>
<feature type="compositionally biased region" description="Basic and acidic residues" evidence="1">
    <location>
        <begin position="1773"/>
        <end position="1803"/>
    </location>
</feature>
<evidence type="ECO:0000313" key="2">
    <source>
        <dbReference type="EMBL" id="KAF4643913.1"/>
    </source>
</evidence>
<feature type="compositionally biased region" description="Basic and acidic residues" evidence="1">
    <location>
        <begin position="3873"/>
        <end position="3888"/>
    </location>
</feature>
<feature type="region of interest" description="Disordered" evidence="1">
    <location>
        <begin position="1753"/>
        <end position="2521"/>
    </location>
</feature>
<feature type="compositionally biased region" description="Basic and acidic residues" evidence="1">
    <location>
        <begin position="1412"/>
        <end position="1443"/>
    </location>
</feature>
<feature type="compositionally biased region" description="Basic and acidic residues" evidence="1">
    <location>
        <begin position="780"/>
        <end position="806"/>
    </location>
</feature>
<feature type="compositionally biased region" description="Basic and acidic residues" evidence="1">
    <location>
        <begin position="932"/>
        <end position="963"/>
    </location>
</feature>
<feature type="compositionally biased region" description="Basic and acidic residues" evidence="1">
    <location>
        <begin position="2556"/>
        <end position="2571"/>
    </location>
</feature>
<feature type="region of interest" description="Disordered" evidence="1">
    <location>
        <begin position="4153"/>
        <end position="4303"/>
    </location>
</feature>
<feature type="compositionally biased region" description="Basic and acidic residues" evidence="1">
    <location>
        <begin position="872"/>
        <end position="881"/>
    </location>
</feature>
<feature type="compositionally biased region" description="Polar residues" evidence="1">
    <location>
        <begin position="4167"/>
        <end position="4176"/>
    </location>
</feature>
<dbReference type="EMBL" id="JAAUHK010000191">
    <property type="protein sequence ID" value="KAF4643913.1"/>
    <property type="molecule type" value="Genomic_DNA"/>
</dbReference>
<feature type="compositionally biased region" description="Basic and acidic residues" evidence="1">
    <location>
        <begin position="1053"/>
        <end position="1068"/>
    </location>
</feature>
<gene>
    <name evidence="2" type="ORF">TGRH88_026690</name>
</gene>
<feature type="region of interest" description="Disordered" evidence="1">
    <location>
        <begin position="3674"/>
        <end position="3961"/>
    </location>
</feature>
<protein>
    <submittedName>
        <fullName evidence="2">Putative proteophosphoglycan ppg4, related protein</fullName>
    </submittedName>
</protein>
<dbReference type="VEuPathDB" id="ToxoDB:TGME49_500200"/>
<feature type="region of interest" description="Disordered" evidence="1">
    <location>
        <begin position="4093"/>
        <end position="4141"/>
    </location>
</feature>
<feature type="compositionally biased region" description="Basic and acidic residues" evidence="1">
    <location>
        <begin position="1832"/>
        <end position="1841"/>
    </location>
</feature>
<feature type="compositionally biased region" description="Polar residues" evidence="1">
    <location>
        <begin position="4764"/>
        <end position="4774"/>
    </location>
</feature>
<feature type="region of interest" description="Disordered" evidence="1">
    <location>
        <begin position="4813"/>
        <end position="4860"/>
    </location>
</feature>
<feature type="compositionally biased region" description="Polar residues" evidence="1">
    <location>
        <begin position="3987"/>
        <end position="3996"/>
    </location>
</feature>
<feature type="compositionally biased region" description="Basic and acidic residues" evidence="1">
    <location>
        <begin position="3020"/>
        <end position="3034"/>
    </location>
</feature>
<feature type="compositionally biased region" description="Basic and acidic residues" evidence="1">
    <location>
        <begin position="2432"/>
        <end position="2463"/>
    </location>
</feature>
<feature type="compositionally biased region" description="Basic and acidic residues" evidence="1">
    <location>
        <begin position="4408"/>
        <end position="4418"/>
    </location>
</feature>
<feature type="compositionally biased region" description="Basic and acidic residues" evidence="1">
    <location>
        <begin position="3155"/>
        <end position="3183"/>
    </location>
</feature>
<dbReference type="Proteomes" id="UP000557509">
    <property type="component" value="Unassembled WGS sequence"/>
</dbReference>
<feature type="compositionally biased region" description="Basic and acidic residues" evidence="1">
    <location>
        <begin position="2072"/>
        <end position="2081"/>
    </location>
</feature>
<feature type="compositionally biased region" description="Basic and acidic residues" evidence="1">
    <location>
        <begin position="323"/>
        <end position="336"/>
    </location>
</feature>
<feature type="region of interest" description="Disordered" evidence="1">
    <location>
        <begin position="2593"/>
        <end position="3662"/>
    </location>
</feature>
<feature type="region of interest" description="Disordered" evidence="1">
    <location>
        <begin position="4033"/>
        <end position="4080"/>
    </location>
</feature>
<feature type="compositionally biased region" description="Basic and acidic residues" evidence="1">
    <location>
        <begin position="3272"/>
        <end position="3288"/>
    </location>
</feature>
<feature type="compositionally biased region" description="Basic and acidic residues" evidence="1">
    <location>
        <begin position="2912"/>
        <end position="2921"/>
    </location>
</feature>
<feature type="compositionally biased region" description="Basic and acidic residues" evidence="1">
    <location>
        <begin position="1940"/>
        <end position="1954"/>
    </location>
</feature>
<feature type="region of interest" description="Disordered" evidence="1">
    <location>
        <begin position="298"/>
        <end position="336"/>
    </location>
</feature>
<feature type="compositionally biased region" description="Basic and acidic residues" evidence="1">
    <location>
        <begin position="2315"/>
        <end position="2343"/>
    </location>
</feature>
<feature type="compositionally biased region" description="Basic and acidic residues" evidence="1">
    <location>
        <begin position="3328"/>
        <end position="3338"/>
    </location>
</feature>
<feature type="region of interest" description="Disordered" evidence="1">
    <location>
        <begin position="3974"/>
        <end position="4021"/>
    </location>
</feature>
<feature type="compositionally biased region" description="Basic and acidic residues" evidence="1">
    <location>
        <begin position="2613"/>
        <end position="2643"/>
    </location>
</feature>
<feature type="compositionally biased region" description="Basic and acidic residues" evidence="1">
    <location>
        <begin position="4593"/>
        <end position="4611"/>
    </location>
</feature>
<feature type="compositionally biased region" description="Basic and acidic residues" evidence="1">
    <location>
        <begin position="2968"/>
        <end position="2978"/>
    </location>
</feature>
<feature type="compositionally biased region" description="Basic and acidic residues" evidence="1">
    <location>
        <begin position="1293"/>
        <end position="1323"/>
    </location>
</feature>
<feature type="compositionally biased region" description="Basic and acidic residues" evidence="1">
    <location>
        <begin position="1592"/>
        <end position="1601"/>
    </location>
</feature>
<feature type="compositionally biased region" description="Basic and acidic residues" evidence="1">
    <location>
        <begin position="2013"/>
        <end position="2043"/>
    </location>
</feature>
<feature type="compositionally biased region" description="Basic and acidic residues" evidence="1">
    <location>
        <begin position="3632"/>
        <end position="3651"/>
    </location>
</feature>
<evidence type="ECO:0000313" key="3">
    <source>
        <dbReference type="Proteomes" id="UP000557509"/>
    </source>
</evidence>
<feature type="compositionally biased region" description="Basic and acidic residues" evidence="1">
    <location>
        <begin position="3808"/>
        <end position="3818"/>
    </location>
</feature>
<feature type="compositionally biased region" description="Basic and acidic residues" evidence="1">
    <location>
        <begin position="2855"/>
        <end position="2883"/>
    </location>
</feature>
<feature type="compositionally biased region" description="Basic and acidic residues" evidence="1">
    <location>
        <begin position="2128"/>
        <end position="2138"/>
    </location>
</feature>
<name>A0A7J6K8Y6_TOXGO</name>
<feature type="region of interest" description="Disordered" evidence="1">
    <location>
        <begin position="4332"/>
        <end position="4800"/>
    </location>
</feature>
<feature type="region of interest" description="Disordered" evidence="1">
    <location>
        <begin position="661"/>
        <end position="1740"/>
    </location>
</feature>
<feature type="compositionally biased region" description="Basic and acidic residues" evidence="1">
    <location>
        <begin position="1888"/>
        <end position="1898"/>
    </location>
</feature>
<feature type="compositionally biased region" description="Polar residues" evidence="1">
    <location>
        <begin position="4047"/>
        <end position="4056"/>
    </location>
</feature>
<comment type="caution">
    <text evidence="2">The sequence shown here is derived from an EMBL/GenBank/DDBJ whole genome shotgun (WGS) entry which is preliminary data.</text>
</comment>
<organism evidence="2 3">
    <name type="scientific">Toxoplasma gondii</name>
    <dbReference type="NCBI Taxonomy" id="5811"/>
    <lineage>
        <taxon>Eukaryota</taxon>
        <taxon>Sar</taxon>
        <taxon>Alveolata</taxon>
        <taxon>Apicomplexa</taxon>
        <taxon>Conoidasida</taxon>
        <taxon>Coccidia</taxon>
        <taxon>Eucoccidiorida</taxon>
        <taxon>Eimeriorina</taxon>
        <taxon>Sarcocystidae</taxon>
        <taxon>Toxoplasma</taxon>
    </lineage>
</organism>
<feature type="compositionally biased region" description="Basic and acidic residues" evidence="1">
    <location>
        <begin position="3093"/>
        <end position="3108"/>
    </location>
</feature>
<proteinExistence type="predicted"/>
<feature type="region of interest" description="Disordered" evidence="1">
    <location>
        <begin position="2533"/>
        <end position="2580"/>
    </location>
</feature>
<feature type="compositionally biased region" description="Basic and acidic residues" evidence="1">
    <location>
        <begin position="2496"/>
        <end position="2511"/>
    </location>
</feature>
<feature type="compositionally biased region" description="Basic and acidic residues" evidence="1">
    <location>
        <begin position="1468"/>
        <end position="1478"/>
    </location>
</feature>
<feature type="compositionally biased region" description="Basic and acidic residues" evidence="1">
    <location>
        <begin position="4827"/>
        <end position="4857"/>
    </location>
</feature>
<feature type="compositionally biased region" description="Basic and acidic residues" evidence="1">
    <location>
        <begin position="1352"/>
        <end position="1361"/>
    </location>
</feature>
<feature type="compositionally biased region" description="Basic and acidic residues" evidence="1">
    <location>
        <begin position="2728"/>
        <end position="2738"/>
    </location>
</feature>
<feature type="compositionally biased region" description="Basic and acidic residues" evidence="1">
    <location>
        <begin position="4775"/>
        <end position="4791"/>
    </location>
</feature>
<feature type="compositionally biased region" description="Basic and acidic residues" evidence="1">
    <location>
        <begin position="1716"/>
        <end position="1731"/>
    </location>
</feature>
<accession>A0A7J6K8Y6</accession>
<feature type="compositionally biased region" description="Basic and acidic residues" evidence="1">
    <location>
        <begin position="2180"/>
        <end position="2194"/>
    </location>
</feature>
<feature type="compositionally biased region" description="Basic and acidic residues" evidence="1">
    <location>
        <begin position="1112"/>
        <end position="1121"/>
    </location>
</feature>
<feature type="compositionally biased region" description="Basic and acidic residues" evidence="1">
    <location>
        <begin position="2253"/>
        <end position="2268"/>
    </location>
</feature>
<feature type="compositionally biased region" description="Basic and acidic residues" evidence="1">
    <location>
        <begin position="3693"/>
        <end position="3708"/>
    </location>
</feature>
<feature type="compositionally biased region" description="Basic and acidic residues" evidence="1">
    <location>
        <begin position="2672"/>
        <end position="2681"/>
    </location>
</feature>
<feature type="compositionally biased region" description="Basic and acidic residues" evidence="1">
    <location>
        <begin position="4640"/>
        <end position="4658"/>
    </location>
</feature>